<name>A0A077QGQ9_XENBV</name>
<dbReference type="AlphaFoldDB" id="A0A077QGQ9"/>
<dbReference type="HOGENOM" id="CLU_088940_0_0_6"/>
<protein>
    <recommendedName>
        <fullName evidence="1">DUF5710 domain-containing protein</fullName>
    </recommendedName>
</protein>
<dbReference type="Proteomes" id="UP000028480">
    <property type="component" value="Unassembled WGS sequence"/>
</dbReference>
<evidence type="ECO:0000313" key="2">
    <source>
        <dbReference type="EMBL" id="CDH35227.1"/>
    </source>
</evidence>
<evidence type="ECO:0000313" key="3">
    <source>
        <dbReference type="Proteomes" id="UP000028480"/>
    </source>
</evidence>
<feature type="domain" description="DUF5710" evidence="1">
    <location>
        <begin position="3"/>
        <end position="46"/>
    </location>
</feature>
<proteinExistence type="predicted"/>
<comment type="caution">
    <text evidence="2">The sequence shown here is derived from an EMBL/GenBank/DDBJ whole genome shotgun (WGS) entry which is preliminary data.</text>
</comment>
<organism evidence="2 3">
    <name type="scientific">Xenorhabdus bovienii str. Intermedium</name>
    <dbReference type="NCBI Taxonomy" id="1379677"/>
    <lineage>
        <taxon>Bacteria</taxon>
        <taxon>Pseudomonadati</taxon>
        <taxon>Pseudomonadota</taxon>
        <taxon>Gammaproteobacteria</taxon>
        <taxon>Enterobacterales</taxon>
        <taxon>Morganellaceae</taxon>
        <taxon>Xenorhabdus</taxon>
    </lineage>
</organism>
<sequence>MLRIDLNVPYDEKDEAKRLGARWDLVNKTWFIPNDIEPAPFTKWIPFYNAQAPWWYIAQTKGYCWKCHEQTTFTAFLLPSGHKTLEADEDSEIEGQTYWLEQHRPAFVFYIDDIPSTVRQSLSRVTHFLSKDFSQTTQTKYWMNHCEKCGAKQGDFHMHCEPGGEFFPTTIEEAAAIQLHQINQPFIAACGDISHQHIHVTMGGSTDEIDQNICTSAEWINFMTVVSN</sequence>
<gene>
    <name evidence="2" type="ORF">XBI1_890004</name>
</gene>
<accession>A0A077QGQ9</accession>
<dbReference type="RefSeq" id="WP_038182540.1">
    <property type="nucleotide sequence ID" value="NZ_CAWLWA010000065.1"/>
</dbReference>
<evidence type="ECO:0000259" key="1">
    <source>
        <dbReference type="Pfam" id="PF18974"/>
    </source>
</evidence>
<dbReference type="InterPro" id="IPR043764">
    <property type="entry name" value="DUF5710"/>
</dbReference>
<reference evidence="2" key="1">
    <citation type="submission" date="2013-07" db="EMBL/GenBank/DDBJ databases">
        <title>Sub-species coevolution in mutualistic symbiosis.</title>
        <authorList>
            <person name="Murfin K."/>
            <person name="Klassen J."/>
            <person name="Lee M."/>
            <person name="Forst S."/>
            <person name="Stock P."/>
            <person name="Goodrich-Blair H."/>
        </authorList>
    </citation>
    <scope>NUCLEOTIDE SEQUENCE [LARGE SCALE GENOMIC DNA]</scope>
    <source>
        <strain evidence="2">Intermedium</strain>
    </source>
</reference>
<dbReference type="EMBL" id="CBTB010000300">
    <property type="protein sequence ID" value="CDH35227.1"/>
    <property type="molecule type" value="Genomic_DNA"/>
</dbReference>
<dbReference type="Pfam" id="PF18974">
    <property type="entry name" value="DUF5710"/>
    <property type="match status" value="1"/>
</dbReference>